<gene>
    <name evidence="4" type="ORF">GCM10007924_08800</name>
</gene>
<comment type="similarity">
    <text evidence="1">Belongs to the inositol monophosphatase superfamily.</text>
</comment>
<name>A0ABQ5U0H6_9PROT</name>
<keyword evidence="2" id="KW-0479">Metal-binding</keyword>
<evidence type="ECO:0000313" key="5">
    <source>
        <dbReference type="Proteomes" id="UP001161409"/>
    </source>
</evidence>
<dbReference type="SUPFAM" id="SSF56655">
    <property type="entry name" value="Carbohydrate phosphatase"/>
    <property type="match status" value="1"/>
</dbReference>
<accession>A0ABQ5U0H6</accession>
<reference evidence="4" key="2">
    <citation type="submission" date="2023-01" db="EMBL/GenBank/DDBJ databases">
        <title>Draft genome sequence of Sneathiella chinensis strain NBRC 103408.</title>
        <authorList>
            <person name="Sun Q."/>
            <person name="Mori K."/>
        </authorList>
    </citation>
    <scope>NUCLEOTIDE SEQUENCE</scope>
    <source>
        <strain evidence="4">NBRC 103408</strain>
    </source>
</reference>
<dbReference type="PRINTS" id="PR00377">
    <property type="entry name" value="IMPHPHTASES"/>
</dbReference>
<dbReference type="InterPro" id="IPR020550">
    <property type="entry name" value="Inositol_monophosphatase_CS"/>
</dbReference>
<dbReference type="CDD" id="cd01638">
    <property type="entry name" value="CysQ"/>
    <property type="match status" value="1"/>
</dbReference>
<evidence type="ECO:0000256" key="3">
    <source>
        <dbReference type="ARBA" id="ARBA00022842"/>
    </source>
</evidence>
<dbReference type="Gene3D" id="3.30.540.10">
    <property type="entry name" value="Fructose-1,6-Bisphosphatase, subunit A, domain 1"/>
    <property type="match status" value="1"/>
</dbReference>
<dbReference type="EMBL" id="BSNF01000001">
    <property type="protein sequence ID" value="GLQ05659.1"/>
    <property type="molecule type" value="Genomic_DNA"/>
</dbReference>
<dbReference type="RefSeq" id="WP_169559636.1">
    <property type="nucleotide sequence ID" value="NZ_BSNF01000001.1"/>
</dbReference>
<keyword evidence="5" id="KW-1185">Reference proteome</keyword>
<sequence>MTHRFKAEHRELINAVQEAGKIALKFYKSDLKSWDKKPGDPVSEADLAIDTYLRERLLASHPSYGWLSEETADDPDRLSKSRVWIVDPIDGTRSFIAGKPEFTIAAALVEDGVPVCAAVLNPVTGEMFEALQGHGAFLNREKLICSPKADLEGARLLASRQAFEWHNWLEDAPSAKFSHINSIAYRIVVVADHQYDASLSLSAKSDWDIAAADLILSESGGISTTTKGERLIYNKKKPLHRTVISSGKALHPTLMDLLKDYKPR</sequence>
<dbReference type="Proteomes" id="UP001161409">
    <property type="component" value="Unassembled WGS sequence"/>
</dbReference>
<dbReference type="Pfam" id="PF00459">
    <property type="entry name" value="Inositol_P"/>
    <property type="match status" value="1"/>
</dbReference>
<evidence type="ECO:0000256" key="2">
    <source>
        <dbReference type="ARBA" id="ARBA00022723"/>
    </source>
</evidence>
<keyword evidence="3" id="KW-0460">Magnesium</keyword>
<dbReference type="PROSITE" id="PS00630">
    <property type="entry name" value="IMP_2"/>
    <property type="match status" value="1"/>
</dbReference>
<dbReference type="InterPro" id="IPR000760">
    <property type="entry name" value="Inositol_monophosphatase-like"/>
</dbReference>
<evidence type="ECO:0000256" key="1">
    <source>
        <dbReference type="ARBA" id="ARBA00009759"/>
    </source>
</evidence>
<organism evidence="4 5">
    <name type="scientific">Sneathiella chinensis</name>
    <dbReference type="NCBI Taxonomy" id="349750"/>
    <lineage>
        <taxon>Bacteria</taxon>
        <taxon>Pseudomonadati</taxon>
        <taxon>Pseudomonadota</taxon>
        <taxon>Alphaproteobacteria</taxon>
        <taxon>Sneathiellales</taxon>
        <taxon>Sneathiellaceae</taxon>
        <taxon>Sneathiella</taxon>
    </lineage>
</organism>
<dbReference type="Gene3D" id="3.40.190.80">
    <property type="match status" value="1"/>
</dbReference>
<dbReference type="PANTHER" id="PTHR20854:SF4">
    <property type="entry name" value="INOSITOL-1-MONOPHOSPHATASE-RELATED"/>
    <property type="match status" value="1"/>
</dbReference>
<comment type="caution">
    <text evidence="4">The sequence shown here is derived from an EMBL/GenBank/DDBJ whole genome shotgun (WGS) entry which is preliminary data.</text>
</comment>
<dbReference type="PANTHER" id="PTHR20854">
    <property type="entry name" value="INOSITOL MONOPHOSPHATASE"/>
    <property type="match status" value="1"/>
</dbReference>
<evidence type="ECO:0000313" key="4">
    <source>
        <dbReference type="EMBL" id="GLQ05659.1"/>
    </source>
</evidence>
<proteinExistence type="inferred from homology"/>
<protein>
    <submittedName>
        <fullName evidence="4">3'(2'),5'-bisphosphate nucleotidase CysQ</fullName>
    </submittedName>
</protein>
<reference evidence="4" key="1">
    <citation type="journal article" date="2014" name="Int. J. Syst. Evol. Microbiol.">
        <title>Complete genome of a new Firmicutes species belonging to the dominant human colonic microbiota ('Ruminococcus bicirculans') reveals two chromosomes and a selective capacity to utilize plant glucans.</title>
        <authorList>
            <consortium name="NISC Comparative Sequencing Program"/>
            <person name="Wegmann U."/>
            <person name="Louis P."/>
            <person name="Goesmann A."/>
            <person name="Henrissat B."/>
            <person name="Duncan S.H."/>
            <person name="Flint H.J."/>
        </authorList>
    </citation>
    <scope>NUCLEOTIDE SEQUENCE</scope>
    <source>
        <strain evidence="4">NBRC 103408</strain>
    </source>
</reference>